<feature type="domain" description="NAD/GMP synthase" evidence="2">
    <location>
        <begin position="9"/>
        <end position="85"/>
    </location>
</feature>
<dbReference type="Gene3D" id="3.40.50.620">
    <property type="entry name" value="HUPs"/>
    <property type="match status" value="1"/>
</dbReference>
<name>A0A6N3E3N0_9FIRM</name>
<dbReference type="EMBL" id="CACRUE010000033">
    <property type="protein sequence ID" value="VYU34348.1"/>
    <property type="molecule type" value="Genomic_DNA"/>
</dbReference>
<sequence>MNIDEKYELLKSKLRDMGKVVIAYSGGVDSNFLLKVASDELGQNAIAVTIHAMMHSYREMEEAKEYTKQFGVKHEVIKVDNFDEKGFIENSKKRCYYCKCAVFNMIKDYAAKNDVKYVLDGTNLSDLGDYRPGLKALEELNVVSPLKDSGLTKEEIRILSHRLNLKTYNKPSFACLASRIPYGDKITKEKLKLVEEAENYLQDLGFRQYRVRLHNDIARIEVAKDEMHKFFDDEMMKNVHNKLKEIGFKYVTLDLNGYQMGSLNN</sequence>
<feature type="active site" description="Nucleophile and sulfur donor" evidence="1">
    <location>
        <position position="175"/>
    </location>
</feature>
<dbReference type="InterPro" id="IPR052188">
    <property type="entry name" value="Ni-pincer_cofactor_biosynth"/>
</dbReference>
<dbReference type="PANTHER" id="PTHR43169">
    <property type="entry name" value="EXSB FAMILY PROTEIN"/>
    <property type="match status" value="1"/>
</dbReference>
<protein>
    <submittedName>
        <fullName evidence="3">GMP synthase subunit B</fullName>
    </submittedName>
</protein>
<dbReference type="SUPFAM" id="SSF52402">
    <property type="entry name" value="Adenine nucleotide alpha hydrolases-like"/>
    <property type="match status" value="1"/>
</dbReference>
<dbReference type="PIRSF" id="PIRSF006661">
    <property type="entry name" value="PP-lp_UCP006661"/>
    <property type="match status" value="1"/>
</dbReference>
<dbReference type="PANTHER" id="PTHR43169:SF2">
    <property type="entry name" value="NAD_GMP SYNTHASE DOMAIN-CONTAINING PROTEIN"/>
    <property type="match status" value="1"/>
</dbReference>
<dbReference type="InterPro" id="IPR014729">
    <property type="entry name" value="Rossmann-like_a/b/a_fold"/>
</dbReference>
<evidence type="ECO:0000313" key="3">
    <source>
        <dbReference type="EMBL" id="VYU34348.1"/>
    </source>
</evidence>
<evidence type="ECO:0000259" key="2">
    <source>
        <dbReference type="Pfam" id="PF02540"/>
    </source>
</evidence>
<dbReference type="NCBIfam" id="TIGR00268">
    <property type="entry name" value="ATP-dependent sacrificial sulfur transferase LarE"/>
    <property type="match status" value="1"/>
</dbReference>
<reference evidence="3" key="1">
    <citation type="submission" date="2019-11" db="EMBL/GenBank/DDBJ databases">
        <authorList>
            <person name="Feng L."/>
        </authorList>
    </citation>
    <scope>NUCLEOTIDE SEQUENCE</scope>
    <source>
        <strain evidence="3">IbartlettiiLFYP30</strain>
    </source>
</reference>
<dbReference type="InterPro" id="IPR005232">
    <property type="entry name" value="LarE"/>
</dbReference>
<dbReference type="Pfam" id="PF02540">
    <property type="entry name" value="NAD_synthase"/>
    <property type="match status" value="1"/>
</dbReference>
<dbReference type="GO" id="GO:0016783">
    <property type="term" value="F:sulfurtransferase activity"/>
    <property type="evidence" value="ECO:0007669"/>
    <property type="project" value="InterPro"/>
</dbReference>
<organism evidence="3">
    <name type="scientific">Intestinibacter bartlettii</name>
    <dbReference type="NCBI Taxonomy" id="261299"/>
    <lineage>
        <taxon>Bacteria</taxon>
        <taxon>Bacillati</taxon>
        <taxon>Bacillota</taxon>
        <taxon>Clostridia</taxon>
        <taxon>Peptostreptococcales</taxon>
        <taxon>Peptostreptococcaceae</taxon>
        <taxon>Intestinibacter</taxon>
    </lineage>
</organism>
<dbReference type="InterPro" id="IPR022310">
    <property type="entry name" value="NAD/GMP_synthase"/>
</dbReference>
<dbReference type="CDD" id="cd01990">
    <property type="entry name" value="LarE-like"/>
    <property type="match status" value="1"/>
</dbReference>
<gene>
    <name evidence="3" type="ORF">IBLFYP30_02413</name>
</gene>
<accession>A0A6N3E3N0</accession>
<dbReference type="RefSeq" id="WP_156531064.1">
    <property type="nucleotide sequence ID" value="NZ_CACRUE010000033.1"/>
</dbReference>
<dbReference type="GO" id="GO:0006163">
    <property type="term" value="P:purine nucleotide metabolic process"/>
    <property type="evidence" value="ECO:0007669"/>
    <property type="project" value="UniProtKB-ARBA"/>
</dbReference>
<dbReference type="AlphaFoldDB" id="A0A6N3E3N0"/>
<proteinExistence type="predicted"/>
<evidence type="ECO:0000256" key="1">
    <source>
        <dbReference type="PIRSR" id="PIRSR006661-1"/>
    </source>
</evidence>